<gene>
    <name evidence="1" type="ORF">CASFOL_034888</name>
</gene>
<protein>
    <submittedName>
        <fullName evidence="1">Uncharacterized protein</fullName>
    </submittedName>
</protein>
<proteinExistence type="predicted"/>
<dbReference type="Gene3D" id="2.40.50.140">
    <property type="entry name" value="Nucleic acid-binding proteins"/>
    <property type="match status" value="1"/>
</dbReference>
<dbReference type="InterPro" id="IPR012340">
    <property type="entry name" value="NA-bd_OB-fold"/>
</dbReference>
<reference evidence="2" key="1">
    <citation type="journal article" date="2024" name="IScience">
        <title>Strigolactones Initiate the Formation of Haustorium-like Structures in Castilleja.</title>
        <authorList>
            <person name="Buerger M."/>
            <person name="Peterson D."/>
            <person name="Chory J."/>
        </authorList>
    </citation>
    <scope>NUCLEOTIDE SEQUENCE [LARGE SCALE GENOMIC DNA]</scope>
</reference>
<keyword evidence="2" id="KW-1185">Reference proteome</keyword>
<comment type="caution">
    <text evidence="1">The sequence shown here is derived from an EMBL/GenBank/DDBJ whole genome shotgun (WGS) entry which is preliminary data.</text>
</comment>
<name>A0ABD3BSN7_9LAMI</name>
<accession>A0ABD3BSN7</accession>
<organism evidence="1 2">
    <name type="scientific">Castilleja foliolosa</name>
    <dbReference type="NCBI Taxonomy" id="1961234"/>
    <lineage>
        <taxon>Eukaryota</taxon>
        <taxon>Viridiplantae</taxon>
        <taxon>Streptophyta</taxon>
        <taxon>Embryophyta</taxon>
        <taxon>Tracheophyta</taxon>
        <taxon>Spermatophyta</taxon>
        <taxon>Magnoliopsida</taxon>
        <taxon>eudicotyledons</taxon>
        <taxon>Gunneridae</taxon>
        <taxon>Pentapetalae</taxon>
        <taxon>asterids</taxon>
        <taxon>lamiids</taxon>
        <taxon>Lamiales</taxon>
        <taxon>Orobanchaceae</taxon>
        <taxon>Pedicularideae</taxon>
        <taxon>Castillejinae</taxon>
        <taxon>Castilleja</taxon>
    </lineage>
</organism>
<evidence type="ECO:0000313" key="2">
    <source>
        <dbReference type="Proteomes" id="UP001632038"/>
    </source>
</evidence>
<dbReference type="AlphaFoldDB" id="A0ABD3BSN7"/>
<sequence length="101" mass="11946">MMKLIAFMQLWIMVSSKIKKKIDIVEGGLYRIRNFMVAHDMSKYKTTTNRYKLRLLIKTSIIPFKDNGFPSSMHKFRDLFEIANDISVDNFQLLDVIDCKH</sequence>
<dbReference type="Proteomes" id="UP001632038">
    <property type="component" value="Unassembled WGS sequence"/>
</dbReference>
<dbReference type="EMBL" id="JAVIJP010000066">
    <property type="protein sequence ID" value="KAL3619976.1"/>
    <property type="molecule type" value="Genomic_DNA"/>
</dbReference>
<evidence type="ECO:0000313" key="1">
    <source>
        <dbReference type="EMBL" id="KAL3619976.1"/>
    </source>
</evidence>